<name>A0AAN9AAY4_HALRR</name>
<feature type="domain" description="Glycoside hydrolase family 31 TIM barrel" evidence="4">
    <location>
        <begin position="225"/>
        <end position="607"/>
    </location>
</feature>
<dbReference type="PANTHER" id="PTHR22762">
    <property type="entry name" value="ALPHA-GLUCOSIDASE"/>
    <property type="match status" value="1"/>
</dbReference>
<reference evidence="6 7" key="1">
    <citation type="submission" date="2023-11" db="EMBL/GenBank/DDBJ databases">
        <title>Halocaridina rubra genome assembly.</title>
        <authorList>
            <person name="Smith C."/>
        </authorList>
    </citation>
    <scope>NUCLEOTIDE SEQUENCE [LARGE SCALE GENOMIC DNA]</scope>
    <source>
        <strain evidence="6">EP-1</strain>
        <tissue evidence="6">Whole</tissue>
    </source>
</reference>
<evidence type="ECO:0000259" key="5">
    <source>
        <dbReference type="Pfam" id="PF21365"/>
    </source>
</evidence>
<feature type="domain" description="Glycosyl hydrolase family 31 C-terminal" evidence="5">
    <location>
        <begin position="615"/>
        <end position="702"/>
    </location>
</feature>
<gene>
    <name evidence="6" type="ORF">SK128_022647</name>
</gene>
<evidence type="ECO:0000256" key="2">
    <source>
        <dbReference type="ARBA" id="ARBA00023180"/>
    </source>
</evidence>
<dbReference type="SUPFAM" id="SSF74650">
    <property type="entry name" value="Galactose mutarotase-like"/>
    <property type="match status" value="1"/>
</dbReference>
<dbReference type="InterPro" id="IPR000322">
    <property type="entry name" value="Glyco_hydro_31_TIM"/>
</dbReference>
<dbReference type="Proteomes" id="UP001381693">
    <property type="component" value="Unassembled WGS sequence"/>
</dbReference>
<keyword evidence="7" id="KW-1185">Reference proteome</keyword>
<dbReference type="EMBL" id="JAXCGZ010005707">
    <property type="protein sequence ID" value="KAK7081084.1"/>
    <property type="molecule type" value="Genomic_DNA"/>
</dbReference>
<comment type="similarity">
    <text evidence="1 3">Belongs to the glycosyl hydrolase 31 family.</text>
</comment>
<evidence type="ECO:0000313" key="7">
    <source>
        <dbReference type="Proteomes" id="UP001381693"/>
    </source>
</evidence>
<dbReference type="Pfam" id="PF01055">
    <property type="entry name" value="Glyco_hydro_31_2nd"/>
    <property type="match status" value="1"/>
</dbReference>
<organism evidence="6 7">
    <name type="scientific">Halocaridina rubra</name>
    <name type="common">Hawaiian red shrimp</name>
    <dbReference type="NCBI Taxonomy" id="373956"/>
    <lineage>
        <taxon>Eukaryota</taxon>
        <taxon>Metazoa</taxon>
        <taxon>Ecdysozoa</taxon>
        <taxon>Arthropoda</taxon>
        <taxon>Crustacea</taxon>
        <taxon>Multicrustacea</taxon>
        <taxon>Malacostraca</taxon>
        <taxon>Eumalacostraca</taxon>
        <taxon>Eucarida</taxon>
        <taxon>Decapoda</taxon>
        <taxon>Pleocyemata</taxon>
        <taxon>Caridea</taxon>
        <taxon>Atyoidea</taxon>
        <taxon>Atyidae</taxon>
        <taxon>Halocaridina</taxon>
    </lineage>
</organism>
<keyword evidence="3" id="KW-0326">Glycosidase</keyword>
<dbReference type="GO" id="GO:0004558">
    <property type="term" value="F:alpha-1,4-glucosidase activity"/>
    <property type="evidence" value="ECO:0007669"/>
    <property type="project" value="TreeGrafter"/>
</dbReference>
<dbReference type="Gene3D" id="2.60.40.1180">
    <property type="entry name" value="Golgi alpha-mannosidase II"/>
    <property type="match status" value="2"/>
</dbReference>
<evidence type="ECO:0000259" key="4">
    <source>
        <dbReference type="Pfam" id="PF01055"/>
    </source>
</evidence>
<dbReference type="Gene3D" id="2.60.40.1760">
    <property type="entry name" value="glycosyl hydrolase (family 31)"/>
    <property type="match status" value="1"/>
</dbReference>
<dbReference type="GO" id="GO:0030246">
    <property type="term" value="F:carbohydrate binding"/>
    <property type="evidence" value="ECO:0007669"/>
    <property type="project" value="InterPro"/>
</dbReference>
<protein>
    <recommendedName>
        <fullName evidence="8">Alpha-glucosidase</fullName>
    </recommendedName>
</protein>
<proteinExistence type="inferred from homology"/>
<comment type="caution">
    <text evidence="6">The sequence shown here is derived from an EMBL/GenBank/DDBJ whole genome shotgun (WGS) entry which is preliminary data.</text>
</comment>
<dbReference type="InterPro" id="IPR048395">
    <property type="entry name" value="Glyco_hydro_31_C"/>
</dbReference>
<sequence length="830" mass="92663">LTLAKIDPSLTLFDNDIRQLTVEIISHEDYHAQIKIYDSSIPRYEVPVPLNLPGTPSGSPQYVITSSIEGQPFQFAVERLGGTVGEELFNTIGALIFEDQFLQLTTILPSTYLYGFGENTHSTFKHTFSPRTTQPIFARDHGVEEGILNVYGHHPYFVNVNPNTGEAHSVLFFNSNAMEYSTFLLDDGKPALTLRSIGGIIDLHFFLGPSLEDINRQYANMVGFPVFPQYWSLGFQLCRWGYTDPQHVREVRSRMKAMGIPQDGQTLDIDYMYKRRDFTYDTVIWTDLPNLMQELHNDGLKVTLIKDPALEVDWPNYPPAQRGKDADVYIKWQNPAYIPADQDPSWNDYMVGKVWPDGPTVFPDFLNPAAHTWWAGELQLFYQDVDYDAIWIDMNEPANFDTNIKGVDDGSPRANLKCPYNHLDSPPYPTMQVRIGGSASGRISEHTICMSGNQTDGANNYLHYDVHSLYGWSEAVATYTALEQLFPGKRPVVLSRSTFVGSGKYTTHWLGDNAAIWSHLKMSVVGILEFNLFGIPMIGADICGFNMEPDMEMCARWMELGAFYPFSRNHNAQGNADQDPGIWPEVGAISRDVLLLRYQYLPYLYTLFHNAHMQGDSVIRPVFSMFPTDTVSLDVDDQFFWGTGIMVAPVLTQGAVQRDVYFPSGEWYDLRTGARVTSGPTTLTVPAPMEYIPVYVYGGNIIPYQEPALSTALSRQNPFGLTISLDASLSAAGELFWDDGEDEHTMAETYLASITFSANTLTLQPLHSVDPVAGLNLETLQFFGYPSAPSGIEVNGNALPSTDWTFDGATNVLSVSLSAPLGGTISVILS</sequence>
<dbReference type="CDD" id="cd14752">
    <property type="entry name" value="GH31_N"/>
    <property type="match status" value="1"/>
</dbReference>
<dbReference type="Pfam" id="PF21365">
    <property type="entry name" value="Glyco_hydro_31_3rd"/>
    <property type="match status" value="1"/>
</dbReference>
<dbReference type="GO" id="GO:0005975">
    <property type="term" value="P:carbohydrate metabolic process"/>
    <property type="evidence" value="ECO:0007669"/>
    <property type="project" value="InterPro"/>
</dbReference>
<evidence type="ECO:0000256" key="3">
    <source>
        <dbReference type="RuleBase" id="RU361185"/>
    </source>
</evidence>
<dbReference type="InterPro" id="IPR013780">
    <property type="entry name" value="Glyco_hydro_b"/>
</dbReference>
<dbReference type="InterPro" id="IPR011013">
    <property type="entry name" value="Gal_mutarotase_sf_dom"/>
</dbReference>
<evidence type="ECO:0008006" key="8">
    <source>
        <dbReference type="Google" id="ProtNLM"/>
    </source>
</evidence>
<evidence type="ECO:0000313" key="6">
    <source>
        <dbReference type="EMBL" id="KAK7081084.1"/>
    </source>
</evidence>
<keyword evidence="3" id="KW-0378">Hydrolase</keyword>
<dbReference type="CDD" id="cd06602">
    <property type="entry name" value="GH31_MGAM_SI_GAA"/>
    <property type="match status" value="1"/>
</dbReference>
<evidence type="ECO:0000256" key="1">
    <source>
        <dbReference type="ARBA" id="ARBA00007806"/>
    </source>
</evidence>
<dbReference type="SUPFAM" id="SSF51445">
    <property type="entry name" value="(Trans)glycosidases"/>
    <property type="match status" value="1"/>
</dbReference>
<keyword evidence="2" id="KW-0325">Glycoprotein</keyword>
<dbReference type="InterPro" id="IPR017853">
    <property type="entry name" value="GH"/>
</dbReference>
<dbReference type="SUPFAM" id="SSF51011">
    <property type="entry name" value="Glycosyl hydrolase domain"/>
    <property type="match status" value="1"/>
</dbReference>
<feature type="non-terminal residue" evidence="6">
    <location>
        <position position="1"/>
    </location>
</feature>
<dbReference type="Gene3D" id="3.20.20.80">
    <property type="entry name" value="Glycosidases"/>
    <property type="match status" value="1"/>
</dbReference>
<dbReference type="AlphaFoldDB" id="A0AAN9AAY4"/>
<accession>A0AAN9AAY4</accession>
<dbReference type="PANTHER" id="PTHR22762:SF133">
    <property type="entry name" value="P-TYPE DOMAIN-CONTAINING PROTEIN"/>
    <property type="match status" value="1"/>
</dbReference>